<accession>A0A1H9UEM1</accession>
<reference evidence="1 2" key="1">
    <citation type="submission" date="2016-10" db="EMBL/GenBank/DDBJ databases">
        <authorList>
            <person name="de Groot N.N."/>
        </authorList>
    </citation>
    <scope>NUCLEOTIDE SEQUENCE [LARGE SCALE GENOMIC DNA]</scope>
    <source>
        <strain evidence="1 2">AR40</strain>
    </source>
</reference>
<dbReference type="EMBL" id="FOGJ01000018">
    <property type="protein sequence ID" value="SES07503.1"/>
    <property type="molecule type" value="Genomic_DNA"/>
</dbReference>
<evidence type="ECO:0000313" key="2">
    <source>
        <dbReference type="Proteomes" id="UP000182584"/>
    </source>
</evidence>
<name>A0A1H9UEM1_BUTFI</name>
<evidence type="ECO:0000313" key="1">
    <source>
        <dbReference type="EMBL" id="SES07503.1"/>
    </source>
</evidence>
<sequence length="130" mass="15194">MGIDTEKSDKFKFTKLKTGEDAFIPITRKGHLIQWNVGEEAGTPLYVKKLMQIYEPYGIVKTDGTVVAGKLDELKEANRIILPEETEELFDDMNLSEELAERVNRHRDAIKQIDMVEELERKRKMNYEKY</sequence>
<organism evidence="1 2">
    <name type="scientific">Butyrivibrio fibrisolvens</name>
    <dbReference type="NCBI Taxonomy" id="831"/>
    <lineage>
        <taxon>Bacteria</taxon>
        <taxon>Bacillati</taxon>
        <taxon>Bacillota</taxon>
        <taxon>Clostridia</taxon>
        <taxon>Lachnospirales</taxon>
        <taxon>Lachnospiraceae</taxon>
        <taxon>Butyrivibrio</taxon>
    </lineage>
</organism>
<proteinExistence type="predicted"/>
<dbReference type="Proteomes" id="UP000182584">
    <property type="component" value="Unassembled WGS sequence"/>
</dbReference>
<dbReference type="AlphaFoldDB" id="A0A1H9UEM1"/>
<gene>
    <name evidence="1" type="ORF">SAMN04487884_11840</name>
</gene>
<protein>
    <submittedName>
        <fullName evidence="1">Uncharacterized protein</fullName>
    </submittedName>
</protein>
<dbReference type="RefSeq" id="WP_074757021.1">
    <property type="nucleotide sequence ID" value="NZ_FOGJ01000018.1"/>
</dbReference>